<feature type="domain" description="Endonuclease/exonuclease/phosphatase" evidence="1">
    <location>
        <begin position="7"/>
        <end position="204"/>
    </location>
</feature>
<keyword evidence="3" id="KW-1185">Reference proteome</keyword>
<dbReference type="OrthoDB" id="10424180at2759"/>
<dbReference type="SUPFAM" id="SSF56219">
    <property type="entry name" value="DNase I-like"/>
    <property type="match status" value="1"/>
</dbReference>
<dbReference type="InterPro" id="IPR005135">
    <property type="entry name" value="Endo/exonuclease/phosphatase"/>
</dbReference>
<evidence type="ECO:0000313" key="2">
    <source>
        <dbReference type="EMBL" id="KAJ2801365.1"/>
    </source>
</evidence>
<dbReference type="Pfam" id="PF03372">
    <property type="entry name" value="Exo_endo_phos"/>
    <property type="match status" value="1"/>
</dbReference>
<dbReference type="InterPro" id="IPR036691">
    <property type="entry name" value="Endo/exonu/phosph_ase_sf"/>
</dbReference>
<comment type="caution">
    <text evidence="2">The sequence shown here is derived from an EMBL/GenBank/DDBJ whole genome shotgun (WGS) entry which is preliminary data.</text>
</comment>
<gene>
    <name evidence="2" type="ORF">H4R20_003700</name>
</gene>
<organism evidence="2 3">
    <name type="scientific">Coemansia guatemalensis</name>
    <dbReference type="NCBI Taxonomy" id="2761395"/>
    <lineage>
        <taxon>Eukaryota</taxon>
        <taxon>Fungi</taxon>
        <taxon>Fungi incertae sedis</taxon>
        <taxon>Zoopagomycota</taxon>
        <taxon>Kickxellomycotina</taxon>
        <taxon>Kickxellomycetes</taxon>
        <taxon>Kickxellales</taxon>
        <taxon>Kickxellaceae</taxon>
        <taxon>Coemansia</taxon>
    </lineage>
</organism>
<sequence length="289" mass="32031">MKRLYTAMKADIWAISETKLTAKEAHNLEVEWRLQGLGRAISTTCNAEHRQKGVTLLLSPRIAAYIQSSTTFPSPQRSAAGTYTGTGIHIRLNFRGQSADIIAVYIPPSAQQHQATRTGLCKWITDIIRAQPQATNGTVLMGDFNRILEESAPHTLSLQGILADKERFQETWWTCHGTTDATTFTRATTTGRSSRKLDYIFVGGWMADGIRQCSKSTHTTLINEDHAMLWAEIQGYISPNCNPSEVRRPNPKLAVKQAPAAKRKEYNSAVAALFAESSADILAKLEEKL</sequence>
<dbReference type="Proteomes" id="UP001140094">
    <property type="component" value="Unassembled WGS sequence"/>
</dbReference>
<evidence type="ECO:0000259" key="1">
    <source>
        <dbReference type="Pfam" id="PF03372"/>
    </source>
</evidence>
<proteinExistence type="predicted"/>
<dbReference type="Gene3D" id="3.60.10.10">
    <property type="entry name" value="Endonuclease/exonuclease/phosphatase"/>
    <property type="match status" value="1"/>
</dbReference>
<dbReference type="GO" id="GO:0003824">
    <property type="term" value="F:catalytic activity"/>
    <property type="evidence" value="ECO:0007669"/>
    <property type="project" value="InterPro"/>
</dbReference>
<accession>A0A9W8I017</accession>
<feature type="non-terminal residue" evidence="2">
    <location>
        <position position="289"/>
    </location>
</feature>
<dbReference type="AlphaFoldDB" id="A0A9W8I017"/>
<dbReference type="EMBL" id="JANBUO010000825">
    <property type="protein sequence ID" value="KAJ2801365.1"/>
    <property type="molecule type" value="Genomic_DNA"/>
</dbReference>
<evidence type="ECO:0000313" key="3">
    <source>
        <dbReference type="Proteomes" id="UP001140094"/>
    </source>
</evidence>
<name>A0A9W8I017_9FUNG</name>
<protein>
    <recommendedName>
        <fullName evidence="1">Endonuclease/exonuclease/phosphatase domain-containing protein</fullName>
    </recommendedName>
</protein>
<reference evidence="2" key="1">
    <citation type="submission" date="2022-07" db="EMBL/GenBank/DDBJ databases">
        <title>Phylogenomic reconstructions and comparative analyses of Kickxellomycotina fungi.</title>
        <authorList>
            <person name="Reynolds N.K."/>
            <person name="Stajich J.E."/>
            <person name="Barry K."/>
            <person name="Grigoriev I.V."/>
            <person name="Crous P."/>
            <person name="Smith M.E."/>
        </authorList>
    </citation>
    <scope>NUCLEOTIDE SEQUENCE</scope>
    <source>
        <strain evidence="2">NRRL 1565</strain>
    </source>
</reference>